<keyword evidence="7 15" id="KW-0812">Transmembrane</keyword>
<dbReference type="GO" id="GO:0005576">
    <property type="term" value="C:extracellular region"/>
    <property type="evidence" value="ECO:0007669"/>
    <property type="project" value="UniProtKB-SubCell"/>
</dbReference>
<keyword evidence="10 15" id="KW-0472">Membrane</keyword>
<evidence type="ECO:0000256" key="1">
    <source>
        <dbReference type="ARBA" id="ARBA00004167"/>
    </source>
</evidence>
<dbReference type="GeneID" id="70249309"/>
<dbReference type="RefSeq" id="XP_046073578.1">
    <property type="nucleotide sequence ID" value="XM_046219022.1"/>
</dbReference>
<feature type="transmembrane region" description="Helical" evidence="15">
    <location>
        <begin position="294"/>
        <end position="315"/>
    </location>
</feature>
<feature type="region of interest" description="Disordered" evidence="14">
    <location>
        <begin position="408"/>
        <end position="499"/>
    </location>
</feature>
<comment type="caution">
    <text evidence="17">The sequence shown here is derived from an EMBL/GenBank/DDBJ whole genome shotgun (WGS) entry which is preliminary data.</text>
</comment>
<comment type="caution">
    <text evidence="13">Lacks conserved residue(s) required for the propagation of feature annotation.</text>
</comment>
<keyword evidence="11 13" id="KW-1015">Disulfide bond</keyword>
<dbReference type="InterPro" id="IPR051694">
    <property type="entry name" value="Immunoregulatory_rcpt-like"/>
</dbReference>
<evidence type="ECO:0000313" key="17">
    <source>
        <dbReference type="EMBL" id="KAH8699114.1"/>
    </source>
</evidence>
<evidence type="ECO:0000256" key="3">
    <source>
        <dbReference type="ARBA" id="ARBA00004613"/>
    </source>
</evidence>
<name>A0AAD4KVB4_9EURO</name>
<keyword evidence="13" id="KW-0408">Iron</keyword>
<dbReference type="SMART" id="SM00747">
    <property type="entry name" value="CFEM"/>
    <property type="match status" value="2"/>
</dbReference>
<evidence type="ECO:0000256" key="11">
    <source>
        <dbReference type="ARBA" id="ARBA00023157"/>
    </source>
</evidence>
<keyword evidence="6" id="KW-0336">GPI-anchor</keyword>
<dbReference type="GO" id="GO:0046872">
    <property type="term" value="F:metal ion binding"/>
    <property type="evidence" value="ECO:0007669"/>
    <property type="project" value="UniProtKB-UniRule"/>
</dbReference>
<comment type="similarity">
    <text evidence="4">Belongs to the RBT5 family.</text>
</comment>
<feature type="binding site" description="axial binding residue" evidence="13">
    <location>
        <position position="182"/>
    </location>
    <ligand>
        <name>heme</name>
        <dbReference type="ChEBI" id="CHEBI:30413"/>
    </ligand>
    <ligandPart>
        <name>Fe</name>
        <dbReference type="ChEBI" id="CHEBI:18248"/>
    </ligandPart>
</feature>
<feature type="compositionally biased region" description="Polar residues" evidence="14">
    <location>
        <begin position="446"/>
        <end position="463"/>
    </location>
</feature>
<accession>A0AAD4KVB4</accession>
<evidence type="ECO:0000256" key="8">
    <source>
        <dbReference type="ARBA" id="ARBA00022729"/>
    </source>
</evidence>
<evidence type="ECO:0000256" key="7">
    <source>
        <dbReference type="ARBA" id="ARBA00022692"/>
    </source>
</evidence>
<protein>
    <recommendedName>
        <fullName evidence="16">CFEM domain-containing protein</fullName>
    </recommendedName>
</protein>
<gene>
    <name evidence="17" type="ORF">BGW36DRAFT_406949</name>
</gene>
<dbReference type="EMBL" id="JAJTJA010000005">
    <property type="protein sequence ID" value="KAH8699114.1"/>
    <property type="molecule type" value="Genomic_DNA"/>
</dbReference>
<evidence type="ECO:0000256" key="4">
    <source>
        <dbReference type="ARBA" id="ARBA00010031"/>
    </source>
</evidence>
<keyword evidence="8" id="KW-0732">Signal</keyword>
<dbReference type="Proteomes" id="UP001201262">
    <property type="component" value="Unassembled WGS sequence"/>
</dbReference>
<evidence type="ECO:0000256" key="10">
    <source>
        <dbReference type="ARBA" id="ARBA00023136"/>
    </source>
</evidence>
<organism evidence="17 18">
    <name type="scientific">Talaromyces proteolyticus</name>
    <dbReference type="NCBI Taxonomy" id="1131652"/>
    <lineage>
        <taxon>Eukaryota</taxon>
        <taxon>Fungi</taxon>
        <taxon>Dikarya</taxon>
        <taxon>Ascomycota</taxon>
        <taxon>Pezizomycotina</taxon>
        <taxon>Eurotiomycetes</taxon>
        <taxon>Eurotiomycetidae</taxon>
        <taxon>Eurotiales</taxon>
        <taxon>Trichocomaceae</taxon>
        <taxon>Talaromyces</taxon>
        <taxon>Talaromyces sect. Bacilispori</taxon>
    </lineage>
</organism>
<feature type="region of interest" description="Disordered" evidence="14">
    <location>
        <begin position="345"/>
        <end position="389"/>
    </location>
</feature>
<evidence type="ECO:0000259" key="16">
    <source>
        <dbReference type="PROSITE" id="PS52012"/>
    </source>
</evidence>
<feature type="region of interest" description="Disordered" evidence="14">
    <location>
        <begin position="260"/>
        <end position="287"/>
    </location>
</feature>
<sequence>MFKFARDVVLYYFQPQKLQDVAEPTVNRNDRLPEIWFADIPTCTLRCIYPIALECGCAYSDFECICNSFSDISNQDNVEICYNQCPANEDQRWAPSRILDFCELMGVDVQLPEYMAEFAHLHRRQSQIGPSVGSYSDFPSYSETGAASPSATNTGGLPDVPQCSLSCFATALSSDGCSSLDDFACHCAKSGLVSDISSCLESNCSNADQSSAFSAISSICSSVGHPVSVSSATATATATSAVTTTTGTSASATTTATETIATHGITPGPTQTSSTDSNNGAGGSSGGLSTGAKAGIGVAVPLVVIILCLGIFWYFRRRTAATKNQQSPENNVDYLPGGVGELPAKEKLSSAGGKRFDGYGNELPAEADGNPINESDSRPIHTVPPPMNENTQAVYELSGQSAAVEPLVPTPLAPHRGNESMNRQYSEASSTGISQKLVGSPISAAGSENANNRGSQLNNSTSADDAVVSPQPSERNVEQSVRTSTTSQETELMQLEEEMARVKAQRERLQHLQLLEEKEEELKKQIAAKKASTSTE</sequence>
<feature type="compositionally biased region" description="Polar residues" evidence="14">
    <location>
        <begin position="419"/>
        <end position="434"/>
    </location>
</feature>
<dbReference type="PANTHER" id="PTHR15549">
    <property type="entry name" value="PAIRED IMMUNOGLOBULIN-LIKE TYPE 2 RECEPTOR"/>
    <property type="match status" value="1"/>
</dbReference>
<dbReference type="GO" id="GO:0098552">
    <property type="term" value="C:side of membrane"/>
    <property type="evidence" value="ECO:0007669"/>
    <property type="project" value="UniProtKB-KW"/>
</dbReference>
<dbReference type="Pfam" id="PF05730">
    <property type="entry name" value="CFEM"/>
    <property type="match status" value="2"/>
</dbReference>
<evidence type="ECO:0000256" key="12">
    <source>
        <dbReference type="ARBA" id="ARBA00023288"/>
    </source>
</evidence>
<evidence type="ECO:0000256" key="13">
    <source>
        <dbReference type="PROSITE-ProRule" id="PRU01356"/>
    </source>
</evidence>
<evidence type="ECO:0000256" key="15">
    <source>
        <dbReference type="SAM" id="Phobius"/>
    </source>
</evidence>
<proteinExistence type="inferred from homology"/>
<keyword evidence="13" id="KW-0479">Metal-binding</keyword>
<evidence type="ECO:0000256" key="14">
    <source>
        <dbReference type="SAM" id="MobiDB-lite"/>
    </source>
</evidence>
<evidence type="ECO:0000256" key="2">
    <source>
        <dbReference type="ARBA" id="ARBA00004589"/>
    </source>
</evidence>
<evidence type="ECO:0000256" key="6">
    <source>
        <dbReference type="ARBA" id="ARBA00022622"/>
    </source>
</evidence>
<dbReference type="AlphaFoldDB" id="A0AAD4KVB4"/>
<feature type="compositionally biased region" description="Polar residues" evidence="14">
    <location>
        <begin position="470"/>
        <end position="485"/>
    </location>
</feature>
<keyword evidence="18" id="KW-1185">Reference proteome</keyword>
<feature type="disulfide bond" evidence="13">
    <location>
        <begin position="187"/>
        <end position="220"/>
    </location>
</feature>
<keyword evidence="12" id="KW-0449">Lipoprotein</keyword>
<evidence type="ECO:0000256" key="5">
    <source>
        <dbReference type="ARBA" id="ARBA00022525"/>
    </source>
</evidence>
<reference evidence="17" key="1">
    <citation type="submission" date="2021-12" db="EMBL/GenBank/DDBJ databases">
        <title>Convergent genome expansion in fungi linked to evolution of root-endophyte symbiosis.</title>
        <authorList>
            <consortium name="DOE Joint Genome Institute"/>
            <person name="Ke Y.-H."/>
            <person name="Bonito G."/>
            <person name="Liao H.-L."/>
            <person name="Looney B."/>
            <person name="Rojas-Flechas A."/>
            <person name="Nash J."/>
            <person name="Hameed K."/>
            <person name="Schadt C."/>
            <person name="Martin F."/>
            <person name="Crous P.W."/>
            <person name="Miettinen O."/>
            <person name="Magnuson J.K."/>
            <person name="Labbe J."/>
            <person name="Jacobson D."/>
            <person name="Doktycz M.J."/>
            <person name="Veneault-Fourrey C."/>
            <person name="Kuo A."/>
            <person name="Mondo S."/>
            <person name="Calhoun S."/>
            <person name="Riley R."/>
            <person name="Ohm R."/>
            <person name="LaButti K."/>
            <person name="Andreopoulos B."/>
            <person name="Pangilinan J."/>
            <person name="Nolan M."/>
            <person name="Tritt A."/>
            <person name="Clum A."/>
            <person name="Lipzen A."/>
            <person name="Daum C."/>
            <person name="Barry K."/>
            <person name="Grigoriev I.V."/>
            <person name="Vilgalys R."/>
        </authorList>
    </citation>
    <scope>NUCLEOTIDE SEQUENCE</scope>
    <source>
        <strain evidence="17">PMI_201</strain>
    </source>
</reference>
<evidence type="ECO:0000313" key="18">
    <source>
        <dbReference type="Proteomes" id="UP001201262"/>
    </source>
</evidence>
<feature type="domain" description="CFEM" evidence="16">
    <location>
        <begin position="133"/>
        <end position="245"/>
    </location>
</feature>
<evidence type="ECO:0000256" key="9">
    <source>
        <dbReference type="ARBA" id="ARBA00022989"/>
    </source>
</evidence>
<keyword evidence="6" id="KW-0325">Glycoprotein</keyword>
<comment type="subcellular location">
    <subcellularLocation>
        <location evidence="2">Membrane</location>
        <topology evidence="2">Lipid-anchor</topology>
        <topology evidence="2">GPI-anchor</topology>
    </subcellularLocation>
    <subcellularLocation>
        <location evidence="1">Membrane</location>
        <topology evidence="1">Single-pass membrane protein</topology>
    </subcellularLocation>
    <subcellularLocation>
        <location evidence="3">Secreted</location>
    </subcellularLocation>
</comment>
<keyword evidence="13" id="KW-0349">Heme</keyword>
<dbReference type="GO" id="GO:0071944">
    <property type="term" value="C:cell periphery"/>
    <property type="evidence" value="ECO:0007669"/>
    <property type="project" value="UniProtKB-ARBA"/>
</dbReference>
<dbReference type="PROSITE" id="PS52012">
    <property type="entry name" value="CFEM"/>
    <property type="match status" value="1"/>
</dbReference>
<dbReference type="InterPro" id="IPR008427">
    <property type="entry name" value="Extracellular_membr_CFEM_dom"/>
</dbReference>
<keyword evidence="5" id="KW-0964">Secreted</keyword>
<keyword evidence="9 15" id="KW-1133">Transmembrane helix</keyword>
<dbReference type="PANTHER" id="PTHR15549:SF6">
    <property type="entry name" value="MID2 DOMAIN-CONTAINING PROTEIN"/>
    <property type="match status" value="1"/>
</dbReference>